<reference evidence="3" key="1">
    <citation type="submission" date="2020-10" db="EMBL/GenBank/DDBJ databases">
        <authorList>
            <person name="Gilroy R."/>
        </authorList>
    </citation>
    <scope>NUCLEOTIDE SEQUENCE</scope>
    <source>
        <strain evidence="3">CHK199-13235</strain>
    </source>
</reference>
<evidence type="ECO:0000256" key="1">
    <source>
        <dbReference type="SAM" id="Phobius"/>
    </source>
</evidence>
<keyword evidence="3" id="KW-0808">Transferase</keyword>
<dbReference type="AlphaFoldDB" id="A0A9D1FK72"/>
<dbReference type="InterPro" id="IPR050640">
    <property type="entry name" value="Bact_2-comp_sensor_kinase"/>
</dbReference>
<evidence type="ECO:0000313" key="3">
    <source>
        <dbReference type="EMBL" id="HIS75238.1"/>
    </source>
</evidence>
<dbReference type="InterPro" id="IPR036890">
    <property type="entry name" value="HATPase_C_sf"/>
</dbReference>
<dbReference type="EMBL" id="DVJP01000004">
    <property type="protein sequence ID" value="HIS75238.1"/>
    <property type="molecule type" value="Genomic_DNA"/>
</dbReference>
<dbReference type="PANTHER" id="PTHR34220:SF7">
    <property type="entry name" value="SENSOR HISTIDINE KINASE YPDA"/>
    <property type="match status" value="1"/>
</dbReference>
<evidence type="ECO:0000259" key="2">
    <source>
        <dbReference type="Pfam" id="PF06580"/>
    </source>
</evidence>
<dbReference type="SUPFAM" id="SSF55874">
    <property type="entry name" value="ATPase domain of HSP90 chaperone/DNA topoisomerase II/histidine kinase"/>
    <property type="match status" value="1"/>
</dbReference>
<keyword evidence="1" id="KW-0812">Transmembrane</keyword>
<keyword evidence="1" id="KW-1133">Transmembrane helix</keyword>
<dbReference type="Gene3D" id="3.30.565.10">
    <property type="entry name" value="Histidine kinase-like ATPase, C-terminal domain"/>
    <property type="match status" value="1"/>
</dbReference>
<gene>
    <name evidence="3" type="ORF">IAB51_00350</name>
</gene>
<sequence>MKILLVSSAVLPLLLICFFTNRQVYQLYRKNTDAVISNELENLKSNMDELIDSMKYMSQQLTVDDNLTGKLRDYFTADNVILKLNSMDYLAKQIAVYEVANPNINNISFLYYDDGVLTKINESSLARAQLPESGMRLCRQNLITLYGPHDTRSKAGRYPVVSLVRTLSFYDTPEIILYIESGYKQMEDFSAATLDQMDAIYTVVSDTGQVVYSSSESVIPCFQEIPESGAGGVTIHDRPYLPYALYDKQGWSLQIFVPKNIYNRYIHQINIGFLLITALATGLSFVVCMLIWKSIYKPLRAFQENLDNILGDDIEARIQKIHVRELDQNLEYFHKMKLQILSLIQAVKIKEREKSQLEIKHLMSKINPHFIHNTLDTLKWYASQKEYCEVETFVSSLNELLMYNMEKDKTTTLASELDAITRYITIQQLKYNLDFYIENTMPAPMLQTECPRFLLQPLVENAIFHGLEGNGRIHIHTSVLQNGKISIRIYNNGTPIDVEKIHRILKSKEDISNNGIGIQYVVQSLESAFPHAYEFRAENVGNESCIEIILPFTKGGYYAKDSDC</sequence>
<dbReference type="PANTHER" id="PTHR34220">
    <property type="entry name" value="SENSOR HISTIDINE KINASE YPDA"/>
    <property type="match status" value="1"/>
</dbReference>
<dbReference type="Pfam" id="PF06580">
    <property type="entry name" value="His_kinase"/>
    <property type="match status" value="1"/>
</dbReference>
<name>A0A9D1FK72_9FIRM</name>
<keyword evidence="3" id="KW-0418">Kinase</keyword>
<reference evidence="3" key="2">
    <citation type="journal article" date="2021" name="PeerJ">
        <title>Extensive microbial diversity within the chicken gut microbiome revealed by metagenomics and culture.</title>
        <authorList>
            <person name="Gilroy R."/>
            <person name="Ravi A."/>
            <person name="Getino M."/>
            <person name="Pursley I."/>
            <person name="Horton D.L."/>
            <person name="Alikhan N.F."/>
            <person name="Baker D."/>
            <person name="Gharbi K."/>
            <person name="Hall N."/>
            <person name="Watson M."/>
            <person name="Adriaenssens E.M."/>
            <person name="Foster-Nyarko E."/>
            <person name="Jarju S."/>
            <person name="Secka A."/>
            <person name="Antonio M."/>
            <person name="Oren A."/>
            <person name="Chaudhuri R.R."/>
            <person name="La Ragione R."/>
            <person name="Hildebrand F."/>
            <person name="Pallen M.J."/>
        </authorList>
    </citation>
    <scope>NUCLEOTIDE SEQUENCE</scope>
    <source>
        <strain evidence="3">CHK199-13235</strain>
    </source>
</reference>
<comment type="caution">
    <text evidence="3">The sequence shown here is derived from an EMBL/GenBank/DDBJ whole genome shotgun (WGS) entry which is preliminary data.</text>
</comment>
<feature type="domain" description="Signal transduction histidine kinase internal region" evidence="2">
    <location>
        <begin position="358"/>
        <end position="432"/>
    </location>
</feature>
<dbReference type="InterPro" id="IPR010559">
    <property type="entry name" value="Sig_transdc_His_kin_internal"/>
</dbReference>
<dbReference type="GO" id="GO:0016020">
    <property type="term" value="C:membrane"/>
    <property type="evidence" value="ECO:0007669"/>
    <property type="project" value="InterPro"/>
</dbReference>
<proteinExistence type="predicted"/>
<dbReference type="Proteomes" id="UP000824002">
    <property type="component" value="Unassembled WGS sequence"/>
</dbReference>
<dbReference type="GO" id="GO:0000155">
    <property type="term" value="F:phosphorelay sensor kinase activity"/>
    <property type="evidence" value="ECO:0007669"/>
    <property type="project" value="InterPro"/>
</dbReference>
<protein>
    <submittedName>
        <fullName evidence="3">Histidine kinase</fullName>
    </submittedName>
</protein>
<feature type="transmembrane region" description="Helical" evidence="1">
    <location>
        <begin position="271"/>
        <end position="292"/>
    </location>
</feature>
<keyword evidence="1" id="KW-0472">Membrane</keyword>
<accession>A0A9D1FK72</accession>
<organism evidence="3 4">
    <name type="scientific">Candidatus Merdivicinus excrementipullorum</name>
    <dbReference type="NCBI Taxonomy" id="2840867"/>
    <lineage>
        <taxon>Bacteria</taxon>
        <taxon>Bacillati</taxon>
        <taxon>Bacillota</taxon>
        <taxon>Clostridia</taxon>
        <taxon>Eubacteriales</taxon>
        <taxon>Oscillospiraceae</taxon>
        <taxon>Oscillospiraceae incertae sedis</taxon>
        <taxon>Candidatus Merdivicinus</taxon>
    </lineage>
</organism>
<evidence type="ECO:0000313" key="4">
    <source>
        <dbReference type="Proteomes" id="UP000824002"/>
    </source>
</evidence>